<dbReference type="EMBL" id="JABANE010000065">
    <property type="protein sequence ID" value="NME70480.1"/>
    <property type="molecule type" value="Genomic_DNA"/>
</dbReference>
<dbReference type="InterPro" id="IPR050458">
    <property type="entry name" value="LolB"/>
</dbReference>
<gene>
    <name evidence="2" type="ORF">HHU12_21065</name>
</gene>
<evidence type="ECO:0000313" key="2">
    <source>
        <dbReference type="EMBL" id="NME70480.1"/>
    </source>
</evidence>
<proteinExistence type="predicted"/>
<keyword evidence="1" id="KW-0175">Coiled coil</keyword>
<comment type="caution">
    <text evidence="2">The sequence shown here is derived from an EMBL/GenBank/DDBJ whole genome shotgun (WGS) entry which is preliminary data.</text>
</comment>
<dbReference type="PANTHER" id="PTHR30634:SF14">
    <property type="match status" value="1"/>
</dbReference>
<keyword evidence="3" id="KW-1185">Reference proteome</keyword>
<sequence>MSVHILGIRHHGVGSAKQVQKELERLQPDLILVEGPPEVSELFKMVDQKTFKPPLALLVYNTTDPKQSSFYPFASYSPEWVTINYGQQNNVEVRAMDLPAAASFLMQKKKEEELLKKLEESELEDVLEEEPKAPITDPLGYLANAAGYSNSEEWWDQQFEQNSGSSEEHFEAVMYAMEALREEGIPSTMEAENEIREAYMRNIIREAKNEMHHTIAIVCGAWHGPALKDDFSDSKKDNKILKTVPKRKLKISATWIPWTNSRLSYASGYGAGITSPGWYEHQWKTKKDVEISWLTKVANTYRKKDIDMSTAHIMEAYKLAVALATLRGHSFVNKQTLDEAVLSVMCMGDEIKMELIKEKLVLAEKIGEVPDSVPKVPLQEDFEKWVKKFRLKLNTLAKEVKLDLRKENDLKKSIFFHRLELLEVPWAKKTHATSKGTFKELWLLNWEPEIMVKIIEHAYLGNSIETATQSKVIEDGKQINEISNAASLLKACIPAELFKAIEFILDRINELSAISSDVKDLMSALPQLVDLSRYGNVRKSDLTVLSNIVDNLLIKVYINLPNACYQLDEENSNKMFQLILDVNNAVRIYQDKELTAQWYQALHKVMQSSGVHAIIRGCTCRLLSDAQFLTQEVTEKEISTNLSVGNPPQEVASWIEGFLRGNASILIYDNHLWNLLYTWVGSLTKDIFIEMLPMLRRAFSQFEPEDRLQIGQKAKRGLVTSDSFTDNNEDSDFDTERASQIIPVLSELMGI</sequence>
<evidence type="ECO:0000256" key="1">
    <source>
        <dbReference type="SAM" id="Coils"/>
    </source>
</evidence>
<accession>A0A7X9XB91</accession>
<protein>
    <submittedName>
        <fullName evidence="2">Uncharacterized protein</fullName>
    </submittedName>
</protein>
<dbReference type="Proteomes" id="UP000576082">
    <property type="component" value="Unassembled WGS sequence"/>
</dbReference>
<dbReference type="AlphaFoldDB" id="A0A7X9XB91"/>
<feature type="coiled-coil region" evidence="1">
    <location>
        <begin position="101"/>
        <end position="129"/>
    </location>
</feature>
<evidence type="ECO:0000313" key="3">
    <source>
        <dbReference type="Proteomes" id="UP000576082"/>
    </source>
</evidence>
<dbReference type="RefSeq" id="WP_169658714.1">
    <property type="nucleotide sequence ID" value="NZ_JABANE010000065.1"/>
</dbReference>
<reference evidence="2 3" key="1">
    <citation type="submission" date="2020-04" db="EMBL/GenBank/DDBJ databases">
        <title>Flammeovirga sp. SR4, a novel species isolated from seawater.</title>
        <authorList>
            <person name="Wang X."/>
        </authorList>
    </citation>
    <scope>NUCLEOTIDE SEQUENCE [LARGE SCALE GENOMIC DNA]</scope>
    <source>
        <strain evidence="2 3">ATCC 23126</strain>
    </source>
</reference>
<organism evidence="2 3">
    <name type="scientific">Flammeovirga aprica JL-4</name>
    <dbReference type="NCBI Taxonomy" id="694437"/>
    <lineage>
        <taxon>Bacteria</taxon>
        <taxon>Pseudomonadati</taxon>
        <taxon>Bacteroidota</taxon>
        <taxon>Cytophagia</taxon>
        <taxon>Cytophagales</taxon>
        <taxon>Flammeovirgaceae</taxon>
        <taxon>Flammeovirga</taxon>
    </lineage>
</organism>
<dbReference type="InterPro" id="IPR043737">
    <property type="entry name" value="DUF5682"/>
</dbReference>
<name>A0A7X9XB91_9BACT</name>
<dbReference type="PANTHER" id="PTHR30634">
    <property type="entry name" value="OUTER MEMBRANE LOLAB LIPOPROTEIN INSERTION APPARATUS"/>
    <property type="match status" value="1"/>
</dbReference>
<dbReference type="Pfam" id="PF18934">
    <property type="entry name" value="DUF5682"/>
    <property type="match status" value="1"/>
</dbReference>